<feature type="domain" description="HTH arsR-type" evidence="1">
    <location>
        <begin position="8"/>
        <end position="104"/>
    </location>
</feature>
<accession>A0AA37BQP1</accession>
<evidence type="ECO:0000313" key="2">
    <source>
        <dbReference type="EMBL" id="GGM70422.1"/>
    </source>
</evidence>
<dbReference type="PROSITE" id="PS50987">
    <property type="entry name" value="HTH_ARSR_2"/>
    <property type="match status" value="1"/>
</dbReference>
<dbReference type="GO" id="GO:0003700">
    <property type="term" value="F:DNA-binding transcription factor activity"/>
    <property type="evidence" value="ECO:0007669"/>
    <property type="project" value="InterPro"/>
</dbReference>
<dbReference type="InterPro" id="IPR036390">
    <property type="entry name" value="WH_DNA-bd_sf"/>
</dbReference>
<organism evidence="2 3">
    <name type="scientific">Thermogymnomonas acidicola</name>
    <dbReference type="NCBI Taxonomy" id="399579"/>
    <lineage>
        <taxon>Archaea</taxon>
        <taxon>Methanobacteriati</taxon>
        <taxon>Thermoplasmatota</taxon>
        <taxon>Thermoplasmata</taxon>
        <taxon>Thermoplasmatales</taxon>
        <taxon>Thermogymnomonas</taxon>
    </lineage>
</organism>
<dbReference type="RefSeq" id="WP_229657458.1">
    <property type="nucleotide sequence ID" value="NZ_BMNY01000001.1"/>
</dbReference>
<gene>
    <name evidence="2" type="ORF">GCM10007108_05650</name>
</gene>
<reference evidence="2" key="2">
    <citation type="submission" date="2022-09" db="EMBL/GenBank/DDBJ databases">
        <authorList>
            <person name="Sun Q."/>
            <person name="Ohkuma M."/>
        </authorList>
    </citation>
    <scope>NUCLEOTIDE SEQUENCE</scope>
    <source>
        <strain evidence="2">JCM 13583</strain>
    </source>
</reference>
<dbReference type="EMBL" id="BMNY01000001">
    <property type="protein sequence ID" value="GGM70422.1"/>
    <property type="molecule type" value="Genomic_DNA"/>
</dbReference>
<dbReference type="SUPFAM" id="SSF46785">
    <property type="entry name" value="Winged helix' DNA-binding domain"/>
    <property type="match status" value="1"/>
</dbReference>
<proteinExistence type="predicted"/>
<evidence type="ECO:0000313" key="3">
    <source>
        <dbReference type="Proteomes" id="UP000632195"/>
    </source>
</evidence>
<keyword evidence="3" id="KW-1185">Reference proteome</keyword>
<dbReference type="CDD" id="cd00090">
    <property type="entry name" value="HTH_ARSR"/>
    <property type="match status" value="1"/>
</dbReference>
<dbReference type="Gene3D" id="1.10.10.10">
    <property type="entry name" value="Winged helix-like DNA-binding domain superfamily/Winged helix DNA-binding domain"/>
    <property type="match status" value="1"/>
</dbReference>
<protein>
    <submittedName>
        <fullName evidence="2">Transcriptional regulator</fullName>
    </submittedName>
</protein>
<comment type="caution">
    <text evidence="2">The sequence shown here is derived from an EMBL/GenBank/DDBJ whole genome shotgun (WGS) entry which is preliminary data.</text>
</comment>
<dbReference type="Proteomes" id="UP000632195">
    <property type="component" value="Unassembled WGS sequence"/>
</dbReference>
<reference evidence="2" key="1">
    <citation type="journal article" date="2014" name="Int. J. Syst. Evol. Microbiol.">
        <title>Complete genome sequence of Corynebacterium casei LMG S-19264T (=DSM 44701T), isolated from a smear-ripened cheese.</title>
        <authorList>
            <consortium name="US DOE Joint Genome Institute (JGI-PGF)"/>
            <person name="Walter F."/>
            <person name="Albersmeier A."/>
            <person name="Kalinowski J."/>
            <person name="Ruckert C."/>
        </authorList>
    </citation>
    <scope>NUCLEOTIDE SEQUENCE</scope>
    <source>
        <strain evidence="2">JCM 13583</strain>
    </source>
</reference>
<name>A0AA37BQP1_9ARCH</name>
<dbReference type="AlphaFoldDB" id="A0AA37BQP1"/>
<dbReference type="Pfam" id="PF01022">
    <property type="entry name" value="HTH_5"/>
    <property type="match status" value="1"/>
</dbReference>
<sequence>MPGDDHFDTDFKRLLWWLFVATRGGETRLRIARFIREEPSNINRICRALDLNYRTVEHHLKVLEENRLVVTQGNGYGKVYFLSGQMEKGFGELEEMIRRGKRRE</sequence>
<dbReference type="SMART" id="SM00418">
    <property type="entry name" value="HTH_ARSR"/>
    <property type="match status" value="1"/>
</dbReference>
<evidence type="ECO:0000259" key="1">
    <source>
        <dbReference type="PROSITE" id="PS50987"/>
    </source>
</evidence>
<dbReference type="InterPro" id="IPR011991">
    <property type="entry name" value="ArsR-like_HTH"/>
</dbReference>
<dbReference type="InterPro" id="IPR036388">
    <property type="entry name" value="WH-like_DNA-bd_sf"/>
</dbReference>
<dbReference type="InterPro" id="IPR001845">
    <property type="entry name" value="HTH_ArsR_DNA-bd_dom"/>
</dbReference>
<dbReference type="PANTHER" id="PTHR38600:SF1">
    <property type="entry name" value="TRANSCRIPTIONAL REGULATORY PROTEIN"/>
    <property type="match status" value="1"/>
</dbReference>
<dbReference type="PANTHER" id="PTHR38600">
    <property type="entry name" value="TRANSCRIPTIONAL REGULATORY PROTEIN"/>
    <property type="match status" value="1"/>
</dbReference>